<sequence length="120" mass="13360">MYEKSVENMEKNQKELTEILITMRNCEVKEIDFNTTIEMLVKGMDAMGRVKEQWEKMICSTVKPFKASNIASLVNMISGTYTEVSSKHPHGSCQLSGKTDGHGQGKARVSVRGGAVTYLL</sequence>
<name>A0AAE0PTZ6_9TELE</name>
<feature type="region of interest" description="Disordered" evidence="1">
    <location>
        <begin position="88"/>
        <end position="107"/>
    </location>
</feature>
<comment type="caution">
    <text evidence="2">The sequence shown here is derived from an EMBL/GenBank/DDBJ whole genome shotgun (WGS) entry which is preliminary data.</text>
</comment>
<accession>A0AAE0PTZ6</accession>
<protein>
    <submittedName>
        <fullName evidence="2">Uncharacterized protein</fullName>
    </submittedName>
</protein>
<dbReference type="PANTHER" id="PTHR33488:SF2">
    <property type="entry name" value="EARLY ENDOSOME ANTIGEN 1-LIKE"/>
    <property type="match status" value="1"/>
</dbReference>
<dbReference type="PANTHER" id="PTHR33488">
    <property type="entry name" value="ZGC:162509"/>
    <property type="match status" value="1"/>
</dbReference>
<evidence type="ECO:0000313" key="3">
    <source>
        <dbReference type="Proteomes" id="UP001274896"/>
    </source>
</evidence>
<evidence type="ECO:0000256" key="1">
    <source>
        <dbReference type="SAM" id="MobiDB-lite"/>
    </source>
</evidence>
<dbReference type="EMBL" id="JAUCMX010000028">
    <property type="protein sequence ID" value="KAK3508176.1"/>
    <property type="molecule type" value="Genomic_DNA"/>
</dbReference>
<dbReference type="Proteomes" id="UP001274896">
    <property type="component" value="Unassembled WGS sequence"/>
</dbReference>
<proteinExistence type="predicted"/>
<evidence type="ECO:0000313" key="2">
    <source>
        <dbReference type="EMBL" id="KAK3508176.1"/>
    </source>
</evidence>
<organism evidence="2 3">
    <name type="scientific">Hemibagrus guttatus</name>
    <dbReference type="NCBI Taxonomy" id="175788"/>
    <lineage>
        <taxon>Eukaryota</taxon>
        <taxon>Metazoa</taxon>
        <taxon>Chordata</taxon>
        <taxon>Craniata</taxon>
        <taxon>Vertebrata</taxon>
        <taxon>Euteleostomi</taxon>
        <taxon>Actinopterygii</taxon>
        <taxon>Neopterygii</taxon>
        <taxon>Teleostei</taxon>
        <taxon>Ostariophysi</taxon>
        <taxon>Siluriformes</taxon>
        <taxon>Bagridae</taxon>
        <taxon>Hemibagrus</taxon>
    </lineage>
</organism>
<gene>
    <name evidence="2" type="ORF">QTP70_015961</name>
</gene>
<keyword evidence="3" id="KW-1185">Reference proteome</keyword>
<reference evidence="2" key="1">
    <citation type="submission" date="2023-06" db="EMBL/GenBank/DDBJ databases">
        <title>Male Hemibagrus guttatus genome.</title>
        <authorList>
            <person name="Bian C."/>
        </authorList>
    </citation>
    <scope>NUCLEOTIDE SEQUENCE</scope>
    <source>
        <strain evidence="2">Male_cb2023</strain>
        <tissue evidence="2">Muscle</tissue>
    </source>
</reference>
<dbReference type="AlphaFoldDB" id="A0AAE0PTZ6"/>